<sequence length="317" mass="34019">MVTKPKSKTKLAWAPGGRAFHVHKCRRYLRRRPSPDPRRTRGQGHPSARHGHGGGRRPRPQRPRPHHVRPAPMAAAGTEQQQGFVVGGGFVHVADVYSVAPEKLAERYAPALGAGGICWYFVCPARCRYRAAKAGALGEGCWTTSEPGGAAWPVRGPDGRRVGQSRALSYGACRTAAPRAAVTRHGWCMVELALDDDQDGGGGGGGGGDFVLCKMFRSPRNEASSSSAAVPALVSSCKRKAAGDSHPEAPPCVRQQLMQAGVIFLLLLGEINHTNLYKNLIKIQMSNINLPLPAPLSPPLNAAFILMLHATMRYSMC</sequence>
<accession>A0A8T0NH79</accession>
<evidence type="ECO:0000313" key="8">
    <source>
        <dbReference type="Proteomes" id="UP000823388"/>
    </source>
</evidence>
<name>A0A8T0NH79_PANVG</name>
<dbReference type="Gene3D" id="2.170.150.80">
    <property type="entry name" value="NAC domain"/>
    <property type="match status" value="1"/>
</dbReference>
<evidence type="ECO:0000256" key="2">
    <source>
        <dbReference type="ARBA" id="ARBA00023125"/>
    </source>
</evidence>
<keyword evidence="8" id="KW-1185">Reference proteome</keyword>
<dbReference type="AlphaFoldDB" id="A0A8T0NH79"/>
<evidence type="ECO:0000259" key="6">
    <source>
        <dbReference type="PROSITE" id="PS51005"/>
    </source>
</evidence>
<dbReference type="EMBL" id="CM029053">
    <property type="protein sequence ID" value="KAG2547482.1"/>
    <property type="molecule type" value="Genomic_DNA"/>
</dbReference>
<dbReference type="SUPFAM" id="SSF101941">
    <property type="entry name" value="NAC domain"/>
    <property type="match status" value="1"/>
</dbReference>
<keyword evidence="2" id="KW-0238">DNA-binding</keyword>
<dbReference type="InterPro" id="IPR003441">
    <property type="entry name" value="NAC-dom"/>
</dbReference>
<comment type="caution">
    <text evidence="7">The sequence shown here is derived from an EMBL/GenBank/DDBJ whole genome shotgun (WGS) entry which is preliminary data.</text>
</comment>
<proteinExistence type="predicted"/>
<evidence type="ECO:0000256" key="1">
    <source>
        <dbReference type="ARBA" id="ARBA00023015"/>
    </source>
</evidence>
<keyword evidence="3" id="KW-0804">Transcription</keyword>
<evidence type="ECO:0000313" key="7">
    <source>
        <dbReference type="EMBL" id="KAG2547482.1"/>
    </source>
</evidence>
<evidence type="ECO:0000256" key="5">
    <source>
        <dbReference type="SAM" id="MobiDB-lite"/>
    </source>
</evidence>
<reference evidence="7 8" key="1">
    <citation type="submission" date="2020-05" db="EMBL/GenBank/DDBJ databases">
        <title>WGS assembly of Panicum virgatum.</title>
        <authorList>
            <person name="Lovell J.T."/>
            <person name="Jenkins J."/>
            <person name="Shu S."/>
            <person name="Juenger T.E."/>
            <person name="Schmutz J."/>
        </authorList>
    </citation>
    <scope>NUCLEOTIDE SEQUENCE [LARGE SCALE GENOMIC DNA]</scope>
    <source>
        <strain evidence="8">cv. AP13</strain>
    </source>
</reference>
<dbReference type="GO" id="GO:0003677">
    <property type="term" value="F:DNA binding"/>
    <property type="evidence" value="ECO:0007669"/>
    <property type="project" value="UniProtKB-KW"/>
</dbReference>
<dbReference type="PROSITE" id="PS51005">
    <property type="entry name" value="NAC"/>
    <property type="match status" value="1"/>
</dbReference>
<protein>
    <recommendedName>
        <fullName evidence="6">NAC domain-containing protein</fullName>
    </recommendedName>
</protein>
<dbReference type="InterPro" id="IPR036093">
    <property type="entry name" value="NAC_dom_sf"/>
</dbReference>
<dbReference type="Proteomes" id="UP000823388">
    <property type="component" value="Chromosome 9K"/>
</dbReference>
<feature type="region of interest" description="Disordered" evidence="5">
    <location>
        <begin position="25"/>
        <end position="76"/>
    </location>
</feature>
<keyword evidence="1" id="KW-0805">Transcription regulation</keyword>
<keyword evidence="4" id="KW-0539">Nucleus</keyword>
<gene>
    <name evidence="7" type="ORF">PVAP13_9KG103600</name>
</gene>
<organism evidence="7 8">
    <name type="scientific">Panicum virgatum</name>
    <name type="common">Blackwell switchgrass</name>
    <dbReference type="NCBI Taxonomy" id="38727"/>
    <lineage>
        <taxon>Eukaryota</taxon>
        <taxon>Viridiplantae</taxon>
        <taxon>Streptophyta</taxon>
        <taxon>Embryophyta</taxon>
        <taxon>Tracheophyta</taxon>
        <taxon>Spermatophyta</taxon>
        <taxon>Magnoliopsida</taxon>
        <taxon>Liliopsida</taxon>
        <taxon>Poales</taxon>
        <taxon>Poaceae</taxon>
        <taxon>PACMAD clade</taxon>
        <taxon>Panicoideae</taxon>
        <taxon>Panicodae</taxon>
        <taxon>Paniceae</taxon>
        <taxon>Panicinae</taxon>
        <taxon>Panicum</taxon>
        <taxon>Panicum sect. Hiantes</taxon>
    </lineage>
</organism>
<dbReference type="GO" id="GO:0006355">
    <property type="term" value="P:regulation of DNA-templated transcription"/>
    <property type="evidence" value="ECO:0007669"/>
    <property type="project" value="InterPro"/>
</dbReference>
<evidence type="ECO:0000256" key="3">
    <source>
        <dbReference type="ARBA" id="ARBA00023163"/>
    </source>
</evidence>
<evidence type="ECO:0000256" key="4">
    <source>
        <dbReference type="ARBA" id="ARBA00023242"/>
    </source>
</evidence>
<feature type="domain" description="NAC" evidence="6">
    <location>
        <begin position="50"/>
        <end position="218"/>
    </location>
</feature>
<feature type="compositionally biased region" description="Basic residues" evidence="5">
    <location>
        <begin position="47"/>
        <end position="69"/>
    </location>
</feature>